<dbReference type="InParanoid" id="A0A0V0R5X9"/>
<organism evidence="3 4">
    <name type="scientific">Pseudocohnilembus persalinus</name>
    <name type="common">Ciliate</name>
    <dbReference type="NCBI Taxonomy" id="266149"/>
    <lineage>
        <taxon>Eukaryota</taxon>
        <taxon>Sar</taxon>
        <taxon>Alveolata</taxon>
        <taxon>Ciliophora</taxon>
        <taxon>Intramacronucleata</taxon>
        <taxon>Oligohymenophorea</taxon>
        <taxon>Scuticociliatia</taxon>
        <taxon>Philasterida</taxon>
        <taxon>Pseudocohnilembidae</taxon>
        <taxon>Pseudocohnilembus</taxon>
    </lineage>
</organism>
<evidence type="ECO:0000256" key="1">
    <source>
        <dbReference type="SAM" id="Phobius"/>
    </source>
</evidence>
<evidence type="ECO:0000313" key="4">
    <source>
        <dbReference type="Proteomes" id="UP000054937"/>
    </source>
</evidence>
<keyword evidence="1" id="KW-1133">Transmembrane helix</keyword>
<keyword evidence="1" id="KW-0472">Membrane</keyword>
<sequence>MLIIIGLRFYICIVLSPKLWKKQDLSDEQGIGLNNYKVLNSNFAFDYAQIKGGFTVHAMEISKLNNDAQSLTDTGDTYAFFRVFDENGDWFSDFKIQTFCNQLGYFIGATNINQEFLYIRMKNINNLCVPVFQYIDIYGNKTRNTKETPVFPEYQNDIKNLQYPIGSFQGNFTIYSVCGQDMNGNQYILIGYFILDDRVPQNSKVINDPNKVHQFIGSTNFNQLSRMLNNTEYATVLLGKGSNLGIFTYDKLGNILCSSILTTENVYEGIQYFYGEGGYGQINQDNFYVYPDVDDSRYDYQYIRFEVIDPLNCDYKFFEQYQDTHILKEGRVFPIYKKDSIVNLVQYGYVGDEQELQTIVYDWTIMDYQQNIYGILYGFSGILLLFYIIYI</sequence>
<name>A0A0V0R5X9_PSEPJ</name>
<keyword evidence="2" id="KW-0732">Signal</keyword>
<proteinExistence type="predicted"/>
<accession>A0A0V0R5X9</accession>
<comment type="caution">
    <text evidence="3">The sequence shown here is derived from an EMBL/GenBank/DDBJ whole genome shotgun (WGS) entry which is preliminary data.</text>
</comment>
<dbReference type="Proteomes" id="UP000054937">
    <property type="component" value="Unassembled WGS sequence"/>
</dbReference>
<feature type="chain" id="PRO_5006867719" description="Transmembrane protein" evidence="2">
    <location>
        <begin position="17"/>
        <end position="391"/>
    </location>
</feature>
<evidence type="ECO:0000256" key="2">
    <source>
        <dbReference type="SAM" id="SignalP"/>
    </source>
</evidence>
<feature type="transmembrane region" description="Helical" evidence="1">
    <location>
        <begin position="372"/>
        <end position="390"/>
    </location>
</feature>
<keyword evidence="4" id="KW-1185">Reference proteome</keyword>
<feature type="signal peptide" evidence="2">
    <location>
        <begin position="1"/>
        <end position="16"/>
    </location>
</feature>
<reference evidence="3 4" key="1">
    <citation type="journal article" date="2015" name="Sci. Rep.">
        <title>Genome of the facultative scuticociliatosis pathogen Pseudocohnilembus persalinus provides insight into its virulence through horizontal gene transfer.</title>
        <authorList>
            <person name="Xiong J."/>
            <person name="Wang G."/>
            <person name="Cheng J."/>
            <person name="Tian M."/>
            <person name="Pan X."/>
            <person name="Warren A."/>
            <person name="Jiang C."/>
            <person name="Yuan D."/>
            <person name="Miao W."/>
        </authorList>
    </citation>
    <scope>NUCLEOTIDE SEQUENCE [LARGE SCALE GENOMIC DNA]</scope>
    <source>
        <strain evidence="3">36N120E</strain>
    </source>
</reference>
<gene>
    <name evidence="3" type="ORF">PPERSA_05302</name>
</gene>
<keyword evidence="1" id="KW-0812">Transmembrane</keyword>
<protein>
    <recommendedName>
        <fullName evidence="5">Transmembrane protein</fullName>
    </recommendedName>
</protein>
<dbReference type="EMBL" id="LDAU01000042">
    <property type="protein sequence ID" value="KRX09910.1"/>
    <property type="molecule type" value="Genomic_DNA"/>
</dbReference>
<evidence type="ECO:0000313" key="3">
    <source>
        <dbReference type="EMBL" id="KRX09910.1"/>
    </source>
</evidence>
<evidence type="ECO:0008006" key="5">
    <source>
        <dbReference type="Google" id="ProtNLM"/>
    </source>
</evidence>
<dbReference type="AlphaFoldDB" id="A0A0V0R5X9"/>